<dbReference type="AlphaFoldDB" id="A0A7W9FRY6"/>
<reference evidence="1 2" key="1">
    <citation type="submission" date="2020-08" db="EMBL/GenBank/DDBJ databases">
        <title>Functional genomics of gut bacteria from endangered species of beetles.</title>
        <authorList>
            <person name="Carlos-Shanley C."/>
        </authorList>
    </citation>
    <scope>NUCLEOTIDE SEQUENCE [LARGE SCALE GENOMIC DNA]</scope>
    <source>
        <strain evidence="1 2">S00192</strain>
    </source>
</reference>
<proteinExistence type="predicted"/>
<accession>A0A7W9FRY6</accession>
<evidence type="ECO:0000313" key="1">
    <source>
        <dbReference type="EMBL" id="MBB5770465.1"/>
    </source>
</evidence>
<organism evidence="1 2">
    <name type="scientific">Brevundimonas vesicularis</name>
    <name type="common">Pseudomonas vesicularis</name>
    <dbReference type="NCBI Taxonomy" id="41276"/>
    <lineage>
        <taxon>Bacteria</taxon>
        <taxon>Pseudomonadati</taxon>
        <taxon>Pseudomonadota</taxon>
        <taxon>Alphaproteobacteria</taxon>
        <taxon>Caulobacterales</taxon>
        <taxon>Caulobacteraceae</taxon>
        <taxon>Brevundimonas</taxon>
    </lineage>
</organism>
<name>A0A7W9FRY6_BREVE</name>
<dbReference type="EMBL" id="JACHLJ010000001">
    <property type="protein sequence ID" value="MBB5770465.1"/>
    <property type="molecule type" value="Genomic_DNA"/>
</dbReference>
<evidence type="ECO:0000313" key="2">
    <source>
        <dbReference type="Proteomes" id="UP000556201"/>
    </source>
</evidence>
<sequence length="29" mass="3409">MGCWTLTDAALDDPDEAVAWARQSRWTWR</sequence>
<gene>
    <name evidence="1" type="ORF">HNP47_000434</name>
</gene>
<comment type="caution">
    <text evidence="1">The sequence shown here is derived from an EMBL/GenBank/DDBJ whole genome shotgun (WGS) entry which is preliminary data.</text>
</comment>
<dbReference type="Proteomes" id="UP000556201">
    <property type="component" value="Unassembled WGS sequence"/>
</dbReference>
<protein>
    <submittedName>
        <fullName evidence="1">TfoX/Sxy family transcriptional regulator of competence genes</fullName>
    </submittedName>
</protein>